<protein>
    <submittedName>
        <fullName evidence="2">Uncharacterized protein</fullName>
    </submittedName>
</protein>
<dbReference type="EMBL" id="OD003341">
    <property type="protein sequence ID" value="CAD7407574.1"/>
    <property type="molecule type" value="Genomic_DNA"/>
</dbReference>
<keyword evidence="1" id="KW-1133">Transmembrane helix</keyword>
<evidence type="ECO:0000256" key="1">
    <source>
        <dbReference type="SAM" id="Phobius"/>
    </source>
</evidence>
<accession>A0A7R9D3Q4</accession>
<reference evidence="2" key="1">
    <citation type="submission" date="2020-11" db="EMBL/GenBank/DDBJ databases">
        <authorList>
            <person name="Tran Van P."/>
        </authorList>
    </citation>
    <scope>NUCLEOTIDE SEQUENCE</scope>
</reference>
<keyword evidence="1" id="KW-0472">Membrane</keyword>
<sequence>MWITNDRSVLEARSPTSSMFEYNANLMPPGGSETQIYNSRRKQLIKCRASAARQVEAITIVIKSLTMKDRRGLLLVLLRCAILAPSAHMAATITATGRILSTQDYHPTEELQHEYFDMDQNLDLTDAEIPGETSTTLAYIVTASTETPPTPSPKFRTSEPEDLLSEIEAMLRDRYVRGPVAVIVDQSASALNKAREIWSDVIGNTTSFGVNLLLLTYAKTDVVPVLKPKNLSEFKRLLREVPAVSTMGGIAFTSLLKASEQIPFDGEVLLFAGTRATDENIAQLAADTLLKKRCKLHVIWCGPSLRNGQGVEVMYHEVAHHTGGGLHANLITNLQDEDNKLKEVILAVRRGLVGHSTLDFQVDSSVRALKLTVEGRVDKVVLSQPSGGRAVDLLSDEDMRNWEAGSATLEKTPTLLAVRLNTGSDATGTWTLALASERGEAQGRYDVTVRAASPLGFTTTLLDGAHSNKVGSESTVKWLKLKKTSQAERPLDERRRRARCMYTRMNGVVTPIRMVERSASQPPWKLVDVCDPGPFLTDTHYSLGYPVRRRRAGNSSTLRVKLLGGIGNVSAVNVVDGNGKEVSKLSYLRQSGSSILQVPADTLPLEPFYLQVIGQDARVLTEEEVTSEAKAYLELPSHSSDDVISSSHFSLFSLLPSPNVTGDRFQRVSYLSPQTSQLGSSQASPLGLEVGLNSTLAGLPGQTFQVTFTVTNYQTISITSFFSCQAQKVRILNIQPLSAIITPKQTVNVALLVSVPQSVVTGTTDVVTFTATLNSASGISKAAYLYIGTQTYDNKKPSLSYTFNNKCDNTNEDNCQSKVWGVDIIVQDDTSVMDKGIRVACEEAGGAQMDNVNVRALLYASGLLQVTSQPRGIQFHSTFIAGMKDTITAKYSATCCNPKVDIYAYDIQGNYIRESINVKANSGGLKTGEIAAIVLGILLLIALILFIVFLVKYCKKKRSASFPQQTAR</sequence>
<organism evidence="2">
    <name type="scientific">Timema poppense</name>
    <name type="common">Walking stick</name>
    <dbReference type="NCBI Taxonomy" id="170557"/>
    <lineage>
        <taxon>Eukaryota</taxon>
        <taxon>Metazoa</taxon>
        <taxon>Ecdysozoa</taxon>
        <taxon>Arthropoda</taxon>
        <taxon>Hexapoda</taxon>
        <taxon>Insecta</taxon>
        <taxon>Pterygota</taxon>
        <taxon>Neoptera</taxon>
        <taxon>Polyneoptera</taxon>
        <taxon>Phasmatodea</taxon>
        <taxon>Timematodea</taxon>
        <taxon>Timematoidea</taxon>
        <taxon>Timematidae</taxon>
        <taxon>Timema</taxon>
    </lineage>
</organism>
<evidence type="ECO:0000313" key="2">
    <source>
        <dbReference type="EMBL" id="CAD7407574.1"/>
    </source>
</evidence>
<dbReference type="AlphaFoldDB" id="A0A7R9D3Q4"/>
<dbReference type="PANTHER" id="PTHR14905:SF7">
    <property type="entry name" value="VON WILLEBRAND FACTOR A DOMAIN-CONTAINING PROTEIN 7"/>
    <property type="match status" value="1"/>
</dbReference>
<keyword evidence="1" id="KW-0812">Transmembrane</keyword>
<gene>
    <name evidence="2" type="ORF">TPSB3V08_LOCUS5959</name>
</gene>
<proteinExistence type="predicted"/>
<dbReference type="InterPro" id="IPR052577">
    <property type="entry name" value="VWA7"/>
</dbReference>
<name>A0A7R9D3Q4_TIMPO</name>
<dbReference type="PANTHER" id="PTHR14905">
    <property type="entry name" value="NG37"/>
    <property type="match status" value="1"/>
</dbReference>
<feature type="transmembrane region" description="Helical" evidence="1">
    <location>
        <begin position="930"/>
        <end position="951"/>
    </location>
</feature>